<dbReference type="InterPro" id="IPR029033">
    <property type="entry name" value="His_PPase_superfam"/>
</dbReference>
<dbReference type="CDD" id="cd07067">
    <property type="entry name" value="HP_PGM_like"/>
    <property type="match status" value="1"/>
</dbReference>
<evidence type="ECO:0000313" key="2">
    <source>
        <dbReference type="Proteomes" id="UP000297225"/>
    </source>
</evidence>
<keyword evidence="2" id="KW-1185">Reference proteome</keyword>
<dbReference type="GO" id="GO:0016791">
    <property type="term" value="F:phosphatase activity"/>
    <property type="evidence" value="ECO:0007669"/>
    <property type="project" value="TreeGrafter"/>
</dbReference>
<accession>A0A4Y8WQ20</accession>
<proteinExistence type="predicted"/>
<dbReference type="AlphaFoldDB" id="A0A4Y8WQ20"/>
<dbReference type="RefSeq" id="WP_018358582.1">
    <property type="nucleotide sequence ID" value="NZ_JADRFS010000024.1"/>
</dbReference>
<sequence length="176" mass="19829">MKELWVVRHTAVDVPEGVCYGGTDVGLKESFPEEAAVVAQNLKGYIPDVILTSPLSRAIRLAKAVGYEGAPIDARLREQHFGDWEMQRYDEITDPQMQLWYEDYIHVVPTNGESFAQLVERLGGFVEELRSSEHKRFLAFAHGGVQMAIGAYLGLYEMIDAPKYIQGYGSIVKYQL</sequence>
<dbReference type="Pfam" id="PF00300">
    <property type="entry name" value="His_Phos_1"/>
    <property type="match status" value="1"/>
</dbReference>
<dbReference type="Proteomes" id="UP000297225">
    <property type="component" value="Unassembled WGS sequence"/>
</dbReference>
<dbReference type="PANTHER" id="PTHR48100">
    <property type="entry name" value="BROAD-SPECIFICITY PHOSPHATASE YOR283W-RELATED"/>
    <property type="match status" value="1"/>
</dbReference>
<dbReference type="GO" id="GO:0005737">
    <property type="term" value="C:cytoplasm"/>
    <property type="evidence" value="ECO:0007669"/>
    <property type="project" value="TreeGrafter"/>
</dbReference>
<dbReference type="PANTHER" id="PTHR48100:SF1">
    <property type="entry name" value="HISTIDINE PHOSPHATASE FAMILY PROTEIN-RELATED"/>
    <property type="match status" value="1"/>
</dbReference>
<organism evidence="1 2">
    <name type="scientific">Porphyromonas levii</name>
    <dbReference type="NCBI Taxonomy" id="28114"/>
    <lineage>
        <taxon>Bacteria</taxon>
        <taxon>Pseudomonadati</taxon>
        <taxon>Bacteroidota</taxon>
        <taxon>Bacteroidia</taxon>
        <taxon>Bacteroidales</taxon>
        <taxon>Porphyromonadaceae</taxon>
        <taxon>Porphyromonas</taxon>
    </lineage>
</organism>
<name>A0A4Y8WQ20_9PORP</name>
<dbReference type="EMBL" id="SPNC01000036">
    <property type="protein sequence ID" value="TFH95843.1"/>
    <property type="molecule type" value="Genomic_DNA"/>
</dbReference>
<dbReference type="InterPro" id="IPR013078">
    <property type="entry name" value="His_Pase_superF_clade-1"/>
</dbReference>
<dbReference type="SMART" id="SM00855">
    <property type="entry name" value="PGAM"/>
    <property type="match status" value="1"/>
</dbReference>
<comment type="caution">
    <text evidence="1">The sequence shown here is derived from an EMBL/GenBank/DDBJ whole genome shotgun (WGS) entry which is preliminary data.</text>
</comment>
<dbReference type="InterPro" id="IPR050275">
    <property type="entry name" value="PGM_Phosphatase"/>
</dbReference>
<reference evidence="1 2" key="1">
    <citation type="submission" date="2019-03" db="EMBL/GenBank/DDBJ databases">
        <title>Porphyromonas levii Isolated from the Uterus of Dairy Cows.</title>
        <authorList>
            <person name="Francis A.M."/>
        </authorList>
    </citation>
    <scope>NUCLEOTIDE SEQUENCE [LARGE SCALE GENOMIC DNA]</scope>
    <source>
        <strain evidence="1 2">AF5678</strain>
    </source>
</reference>
<protein>
    <submittedName>
        <fullName evidence="1">Alpha-ribazole phosphatase</fullName>
    </submittedName>
</protein>
<dbReference type="Gene3D" id="3.40.50.1240">
    <property type="entry name" value="Phosphoglycerate mutase-like"/>
    <property type="match status" value="1"/>
</dbReference>
<gene>
    <name evidence="1" type="ORF">E4P47_03565</name>
</gene>
<dbReference type="STRING" id="1122973.GCA_000379925_01343"/>
<evidence type="ECO:0000313" key="1">
    <source>
        <dbReference type="EMBL" id="TFH95843.1"/>
    </source>
</evidence>
<dbReference type="SUPFAM" id="SSF53254">
    <property type="entry name" value="Phosphoglycerate mutase-like"/>
    <property type="match status" value="1"/>
</dbReference>
<dbReference type="OrthoDB" id="9782128at2"/>